<evidence type="ECO:0000256" key="7">
    <source>
        <dbReference type="ARBA" id="ARBA00022475"/>
    </source>
</evidence>
<dbReference type="PATRIC" id="fig|702453.3.peg.1071"/>
<keyword evidence="8 19" id="KW-0169">Cobalamin biosynthesis</keyword>
<evidence type="ECO:0000256" key="8">
    <source>
        <dbReference type="ARBA" id="ARBA00022573"/>
    </source>
</evidence>
<feature type="transmembrane region" description="Helical" evidence="19">
    <location>
        <begin position="143"/>
        <end position="162"/>
    </location>
</feature>
<dbReference type="PANTHER" id="PTHR34148">
    <property type="entry name" value="ADENOSYLCOBINAMIDE-GDP RIBAZOLETRANSFERASE"/>
    <property type="match status" value="1"/>
</dbReference>
<dbReference type="EMBL" id="ADXJ01000534">
    <property type="protein sequence ID" value="EFS00512.1"/>
    <property type="molecule type" value="Genomic_DNA"/>
</dbReference>
<evidence type="ECO:0000256" key="2">
    <source>
        <dbReference type="ARBA" id="ARBA00004651"/>
    </source>
</evidence>
<keyword evidence="13 19" id="KW-0472">Membrane</keyword>
<evidence type="ECO:0000256" key="12">
    <source>
        <dbReference type="ARBA" id="ARBA00022989"/>
    </source>
</evidence>
<evidence type="ECO:0000256" key="16">
    <source>
        <dbReference type="ARBA" id="ARBA00032853"/>
    </source>
</evidence>
<keyword evidence="12 19" id="KW-1133">Transmembrane helix</keyword>
<comment type="catalytic activity">
    <reaction evidence="17 19">
        <text>alpha-ribazole + adenosylcob(III)inamide-GDP = adenosylcob(III)alamin + GMP + H(+)</text>
        <dbReference type="Rhea" id="RHEA:16049"/>
        <dbReference type="ChEBI" id="CHEBI:10329"/>
        <dbReference type="ChEBI" id="CHEBI:15378"/>
        <dbReference type="ChEBI" id="CHEBI:18408"/>
        <dbReference type="ChEBI" id="CHEBI:58115"/>
        <dbReference type="ChEBI" id="CHEBI:60487"/>
        <dbReference type="EC" id="2.7.8.26"/>
    </reaction>
</comment>
<protein>
    <recommendedName>
        <fullName evidence="6 19">Adenosylcobinamide-GDP ribazoletransferase</fullName>
        <ecNumber evidence="5 19">2.7.8.26</ecNumber>
    </recommendedName>
    <alternativeName>
        <fullName evidence="16 19">Cobalamin synthase</fullName>
    </alternativeName>
    <alternativeName>
        <fullName evidence="15 19">Cobalamin-5'-phosphate synthase</fullName>
    </alternativeName>
</protein>
<dbReference type="GO" id="GO:0009236">
    <property type="term" value="P:cobalamin biosynthetic process"/>
    <property type="evidence" value="ECO:0007669"/>
    <property type="project" value="UniProtKB-UniRule"/>
</dbReference>
<keyword evidence="10 19" id="KW-0812">Transmembrane</keyword>
<keyword evidence="11 19" id="KW-0460">Magnesium</keyword>
<sequence length="257" mass="28073">MAFRKGGNSMKTLILLIQFFTRIPVPVEINMAEINLKKGSVLLPFVGLIIGAWNWLVFSLVDFVMPLPVAIIAGLFAEIIITGGFHVDALADTADGLFSSRKKERMLEIMKDSRVGANGVIAICFYFLFYAALFISVPDATQIGWLFLVLPIVAKGVTMLLFAKMSYAGSKEGLGAIFLGVSFWTVAFSQVIVLVFVGLFFSYVGMIAYALVVLFAMIYRAFVYKRIGGMNGDTLGAGGQMGQLVCLFCLVLIWGLI</sequence>
<evidence type="ECO:0000256" key="11">
    <source>
        <dbReference type="ARBA" id="ARBA00022842"/>
    </source>
</evidence>
<dbReference type="HAMAP" id="MF_00719">
    <property type="entry name" value="CobS"/>
    <property type="match status" value="1"/>
</dbReference>
<feature type="transmembrane region" description="Helical" evidence="19">
    <location>
        <begin position="41"/>
        <end position="61"/>
    </location>
</feature>
<evidence type="ECO:0000256" key="19">
    <source>
        <dbReference type="HAMAP-Rule" id="MF_00719"/>
    </source>
</evidence>
<feature type="transmembrane region" description="Helical" evidence="19">
    <location>
        <begin position="115"/>
        <end position="137"/>
    </location>
</feature>
<dbReference type="HOGENOM" id="CLU_057426_1_2_9"/>
<dbReference type="GO" id="GO:0051073">
    <property type="term" value="F:adenosylcobinamide-GDP ribazoletransferase activity"/>
    <property type="evidence" value="ECO:0007669"/>
    <property type="project" value="UniProtKB-UniRule"/>
</dbReference>
<evidence type="ECO:0000256" key="13">
    <source>
        <dbReference type="ARBA" id="ARBA00023136"/>
    </source>
</evidence>
<comment type="function">
    <text evidence="14 19">Joins adenosylcobinamide-GDP and alpha-ribazole to generate adenosylcobalamin (Ado-cobalamin). Also synthesizes adenosylcobalamin 5'-phosphate from adenosylcobinamide-GDP and alpha-ribazole 5'-phosphate.</text>
</comment>
<evidence type="ECO:0000256" key="14">
    <source>
        <dbReference type="ARBA" id="ARBA00025228"/>
    </source>
</evidence>
<evidence type="ECO:0000256" key="4">
    <source>
        <dbReference type="ARBA" id="ARBA00010561"/>
    </source>
</evidence>
<dbReference type="EC" id="2.7.8.26" evidence="5 19"/>
<dbReference type="GO" id="GO:0008818">
    <property type="term" value="F:cobalamin 5'-phosphate synthase activity"/>
    <property type="evidence" value="ECO:0007669"/>
    <property type="project" value="UniProtKB-UniRule"/>
</dbReference>
<evidence type="ECO:0000256" key="17">
    <source>
        <dbReference type="ARBA" id="ARBA00048623"/>
    </source>
</evidence>
<comment type="subcellular location">
    <subcellularLocation>
        <location evidence="2 19">Cell membrane</location>
        <topology evidence="2 19">Multi-pass membrane protein</topology>
    </subcellularLocation>
</comment>
<feature type="transmembrane region" description="Helical" evidence="19">
    <location>
        <begin position="174"/>
        <end position="197"/>
    </location>
</feature>
<accession>E3ZPE2</accession>
<comment type="caution">
    <text evidence="20">The sequence shown here is derived from an EMBL/GenBank/DDBJ whole genome shotgun (WGS) entry which is preliminary data.</text>
</comment>
<evidence type="ECO:0000256" key="9">
    <source>
        <dbReference type="ARBA" id="ARBA00022679"/>
    </source>
</evidence>
<dbReference type="AlphaFoldDB" id="E3ZPE2"/>
<dbReference type="UniPathway" id="UPA00148">
    <property type="reaction ID" value="UER00238"/>
</dbReference>
<dbReference type="GO" id="GO:0005886">
    <property type="term" value="C:plasma membrane"/>
    <property type="evidence" value="ECO:0007669"/>
    <property type="project" value="UniProtKB-SubCell"/>
</dbReference>
<comment type="cofactor">
    <cofactor evidence="1 19">
        <name>Mg(2+)</name>
        <dbReference type="ChEBI" id="CHEBI:18420"/>
    </cofactor>
</comment>
<proteinExistence type="inferred from homology"/>
<evidence type="ECO:0000256" key="1">
    <source>
        <dbReference type="ARBA" id="ARBA00001946"/>
    </source>
</evidence>
<dbReference type="Pfam" id="PF02654">
    <property type="entry name" value="CobS"/>
    <property type="match status" value="1"/>
</dbReference>
<comment type="pathway">
    <text evidence="3 19">Cofactor biosynthesis; adenosylcobalamin biosynthesis; adenosylcobalamin from cob(II)yrinate a,c-diamide: step 7/7.</text>
</comment>
<organism evidence="20">
    <name type="scientific">Listeria seeligeri FSL N1-067</name>
    <dbReference type="NCBI Taxonomy" id="702453"/>
    <lineage>
        <taxon>Bacteria</taxon>
        <taxon>Bacillati</taxon>
        <taxon>Bacillota</taxon>
        <taxon>Bacilli</taxon>
        <taxon>Bacillales</taxon>
        <taxon>Listeriaceae</taxon>
        <taxon>Listeria</taxon>
    </lineage>
</organism>
<feature type="transmembrane region" description="Helical" evidence="19">
    <location>
        <begin position="67"/>
        <end position="94"/>
    </location>
</feature>
<dbReference type="PANTHER" id="PTHR34148:SF1">
    <property type="entry name" value="ADENOSYLCOBINAMIDE-GDP RIBAZOLETRANSFERASE"/>
    <property type="match status" value="1"/>
</dbReference>
<evidence type="ECO:0000256" key="10">
    <source>
        <dbReference type="ARBA" id="ARBA00022692"/>
    </source>
</evidence>
<comment type="catalytic activity">
    <reaction evidence="18 19">
        <text>alpha-ribazole 5'-phosphate + adenosylcob(III)inamide-GDP = adenosylcob(III)alamin 5'-phosphate + GMP + H(+)</text>
        <dbReference type="Rhea" id="RHEA:23560"/>
        <dbReference type="ChEBI" id="CHEBI:15378"/>
        <dbReference type="ChEBI" id="CHEBI:57918"/>
        <dbReference type="ChEBI" id="CHEBI:58115"/>
        <dbReference type="ChEBI" id="CHEBI:60487"/>
        <dbReference type="ChEBI" id="CHEBI:60493"/>
        <dbReference type="EC" id="2.7.8.26"/>
    </reaction>
</comment>
<dbReference type="NCBIfam" id="TIGR00317">
    <property type="entry name" value="cobS"/>
    <property type="match status" value="1"/>
</dbReference>
<evidence type="ECO:0000256" key="5">
    <source>
        <dbReference type="ARBA" id="ARBA00013200"/>
    </source>
</evidence>
<reference evidence="20" key="1">
    <citation type="journal article" date="2010" name="Microbiol. Resour. Announc.">
        <title>Comparative genomics of the bacterial genus Listeria: Genome evolution is characterized by limited gene acquisition and limited gene loss.</title>
        <authorList>
            <person name="den Bakker H.C."/>
            <person name="Cummings C.A."/>
            <person name="Ferreira V."/>
            <person name="Vatta P."/>
            <person name="Orsi R.H."/>
            <person name="Degoricija L."/>
            <person name="Barker M."/>
            <person name="Petrauskene O."/>
            <person name="Furtado M.R."/>
            <person name="Wiedmann M."/>
        </authorList>
    </citation>
    <scope>NUCLEOTIDE SEQUENCE [LARGE SCALE GENOMIC DNA]</scope>
    <source>
        <strain evidence="20">FSL N1-067</strain>
    </source>
</reference>
<gene>
    <name evidence="19" type="primary">cobS</name>
    <name evidence="20" type="ORF">NT03LS_1323</name>
</gene>
<name>E3ZPE2_LISSE</name>
<comment type="similarity">
    <text evidence="4 19">Belongs to the CobS family.</text>
</comment>
<evidence type="ECO:0000256" key="3">
    <source>
        <dbReference type="ARBA" id="ARBA00004663"/>
    </source>
</evidence>
<evidence type="ECO:0000256" key="18">
    <source>
        <dbReference type="ARBA" id="ARBA00049504"/>
    </source>
</evidence>
<dbReference type="Proteomes" id="UP000004302">
    <property type="component" value="Chromosome"/>
</dbReference>
<keyword evidence="7 19" id="KW-1003">Cell membrane</keyword>
<feature type="transmembrane region" description="Helical" evidence="19">
    <location>
        <begin position="203"/>
        <end position="223"/>
    </location>
</feature>
<evidence type="ECO:0000313" key="20">
    <source>
        <dbReference type="EMBL" id="EFS00512.1"/>
    </source>
</evidence>
<evidence type="ECO:0000256" key="15">
    <source>
        <dbReference type="ARBA" id="ARBA00032605"/>
    </source>
</evidence>
<keyword evidence="9 19" id="KW-0808">Transferase</keyword>
<evidence type="ECO:0000256" key="6">
    <source>
        <dbReference type="ARBA" id="ARBA00015850"/>
    </source>
</evidence>
<dbReference type="InterPro" id="IPR003805">
    <property type="entry name" value="CobS"/>
</dbReference>
<feature type="transmembrane region" description="Helical" evidence="19">
    <location>
        <begin position="235"/>
        <end position="256"/>
    </location>
</feature>